<dbReference type="Gene3D" id="3.30.70.580">
    <property type="entry name" value="Pseudouridine synthase I, catalytic domain, N-terminal subdomain"/>
    <property type="match status" value="1"/>
</dbReference>
<comment type="function">
    <text evidence="4">Formation of pseudouridine at positions 38, 39 and 40 in the anticodon stem and loop of transfer RNAs.</text>
</comment>
<dbReference type="HAMAP" id="MF_00171">
    <property type="entry name" value="TruA"/>
    <property type="match status" value="1"/>
</dbReference>
<evidence type="ECO:0000256" key="4">
    <source>
        <dbReference type="HAMAP-Rule" id="MF_00171"/>
    </source>
</evidence>
<feature type="domain" description="Pseudouridine synthase I TruA alpha/beta" evidence="6">
    <location>
        <begin position="8"/>
        <end position="105"/>
    </location>
</feature>
<proteinExistence type="inferred from homology"/>
<dbReference type="PANTHER" id="PTHR11142:SF0">
    <property type="entry name" value="TRNA PSEUDOURIDINE SYNTHASE-LIKE 1"/>
    <property type="match status" value="1"/>
</dbReference>
<keyword evidence="3 4" id="KW-0413">Isomerase</keyword>
<protein>
    <recommendedName>
        <fullName evidence="4">tRNA pseudouridine synthase A</fullName>
        <ecNumber evidence="4">5.4.99.12</ecNumber>
    </recommendedName>
    <alternativeName>
        <fullName evidence="4">tRNA pseudouridine(38-40) synthase</fullName>
    </alternativeName>
    <alternativeName>
        <fullName evidence="4">tRNA pseudouridylate synthase I</fullName>
    </alternativeName>
    <alternativeName>
        <fullName evidence="4">tRNA-uridine isomerase I</fullName>
    </alternativeName>
</protein>
<dbReference type="InterPro" id="IPR001406">
    <property type="entry name" value="PsdUridine_synth_TruA"/>
</dbReference>
<feature type="domain" description="Pseudouridine synthase I TruA alpha/beta" evidence="6">
    <location>
        <begin position="147"/>
        <end position="243"/>
    </location>
</feature>
<sequence>MNYKITLTYDGHNYYGWAVQPNKPSVQASISQAFQKAFKITDEIKVIGSGRTDRYVHALEQVCNVQHEALTYPAHVILKAVNAFLPEDIRILDVQVVDQDFHAQYMAVNKTYVYVINKTYNIYERHYAYYDEALIWDQVQFEQFKDLFLGTHDFLSYSTSELDQTVRTITDISFTETTKKIKIYVSGNGFLKNMVRMIVGSLLKLMQGKTDLKTLQTFLEKPHKGQAQAIVPGCGLYLARVNYK</sequence>
<dbReference type="Proteomes" id="UP001208245">
    <property type="component" value="Unassembled WGS sequence"/>
</dbReference>
<evidence type="ECO:0000256" key="3">
    <source>
        <dbReference type="ARBA" id="ARBA00023235"/>
    </source>
</evidence>
<reference evidence="7 8" key="1">
    <citation type="journal article" date="2020" name="Int. J. Syst. Evol. Microbiol.">
        <title>Ureaplasma miroungigenitalium sp. nov. isolated from northern elephant seals (Mirounga angustirostris) and Ureaplasma zalophigenitalium sp. nov. isolated from California sea lions (Zalophus californianus).</title>
        <authorList>
            <person name="Volokhov D.V."/>
            <person name="Gulland F.M."/>
            <person name="Gao Y."/>
            <person name="Chizhikov V.E."/>
        </authorList>
    </citation>
    <scope>NUCLEOTIDE SEQUENCE [LARGE SCALE GENOMIC DNA]</scope>
    <source>
        <strain evidence="7 8">ES3182-GEN</strain>
    </source>
</reference>
<dbReference type="PIRSF" id="PIRSF001430">
    <property type="entry name" value="tRNA_psdUrid_synth"/>
    <property type="match status" value="1"/>
</dbReference>
<dbReference type="RefSeq" id="WP_263821626.1">
    <property type="nucleotide sequence ID" value="NZ_JAOXHL010000001.1"/>
</dbReference>
<name>A0ABT3BM25_9BACT</name>
<comment type="caution">
    <text evidence="4">Lacks conserved residue(s) required for the propagation of feature annotation.</text>
</comment>
<dbReference type="CDD" id="cd02570">
    <property type="entry name" value="PseudoU_synth_EcTruA"/>
    <property type="match status" value="1"/>
</dbReference>
<organism evidence="7 8">
    <name type="scientific">Ureaplasma miroungigenitalium</name>
    <dbReference type="NCBI Taxonomy" id="1042321"/>
    <lineage>
        <taxon>Bacteria</taxon>
        <taxon>Bacillati</taxon>
        <taxon>Mycoplasmatota</taxon>
        <taxon>Mycoplasmoidales</taxon>
        <taxon>Mycoplasmoidaceae</taxon>
        <taxon>Ureaplasma</taxon>
    </lineage>
</organism>
<evidence type="ECO:0000256" key="2">
    <source>
        <dbReference type="ARBA" id="ARBA00022694"/>
    </source>
</evidence>
<keyword evidence="2 4" id="KW-0819">tRNA processing</keyword>
<feature type="active site" description="Nucleophile" evidence="4">
    <location>
        <position position="53"/>
    </location>
</feature>
<dbReference type="InterPro" id="IPR020103">
    <property type="entry name" value="PsdUridine_synth_cat_dom_sf"/>
</dbReference>
<dbReference type="PANTHER" id="PTHR11142">
    <property type="entry name" value="PSEUDOURIDYLATE SYNTHASE"/>
    <property type="match status" value="1"/>
</dbReference>
<dbReference type="Gene3D" id="3.30.70.660">
    <property type="entry name" value="Pseudouridine synthase I, catalytic domain, C-terminal subdomain"/>
    <property type="match status" value="1"/>
</dbReference>
<feature type="binding site" evidence="4">
    <location>
        <position position="112"/>
    </location>
    <ligand>
        <name>substrate</name>
    </ligand>
</feature>
<comment type="caution">
    <text evidence="7">The sequence shown here is derived from an EMBL/GenBank/DDBJ whole genome shotgun (WGS) entry which is preliminary data.</text>
</comment>
<evidence type="ECO:0000256" key="5">
    <source>
        <dbReference type="RuleBase" id="RU003792"/>
    </source>
</evidence>
<comment type="subunit">
    <text evidence="4">Homodimer.</text>
</comment>
<dbReference type="NCBIfam" id="TIGR00071">
    <property type="entry name" value="hisT_truA"/>
    <property type="match status" value="1"/>
</dbReference>
<evidence type="ECO:0000313" key="7">
    <source>
        <dbReference type="EMBL" id="MCV3728298.1"/>
    </source>
</evidence>
<dbReference type="InterPro" id="IPR020095">
    <property type="entry name" value="PsdUridine_synth_TruA_C"/>
</dbReference>
<dbReference type="Pfam" id="PF01416">
    <property type="entry name" value="PseudoU_synth_1"/>
    <property type="match status" value="2"/>
</dbReference>
<dbReference type="InterPro" id="IPR020094">
    <property type="entry name" value="TruA/RsuA/RluB/E/F_N"/>
</dbReference>
<evidence type="ECO:0000313" key="8">
    <source>
        <dbReference type="Proteomes" id="UP001208245"/>
    </source>
</evidence>
<dbReference type="SUPFAM" id="SSF55120">
    <property type="entry name" value="Pseudouridine synthase"/>
    <property type="match status" value="1"/>
</dbReference>
<dbReference type="InterPro" id="IPR020097">
    <property type="entry name" value="PsdUridine_synth_TruA_a/b_dom"/>
</dbReference>
<accession>A0ABT3BM25</accession>
<evidence type="ECO:0000259" key="6">
    <source>
        <dbReference type="Pfam" id="PF01416"/>
    </source>
</evidence>
<dbReference type="GO" id="GO:0160147">
    <property type="term" value="F:tRNA pseudouridine(38-40) synthase activity"/>
    <property type="evidence" value="ECO:0007669"/>
    <property type="project" value="UniProtKB-EC"/>
</dbReference>
<dbReference type="EMBL" id="JAOXHL010000001">
    <property type="protein sequence ID" value="MCV3728298.1"/>
    <property type="molecule type" value="Genomic_DNA"/>
</dbReference>
<dbReference type="EC" id="5.4.99.12" evidence="4"/>
<comment type="similarity">
    <text evidence="1 4 5">Belongs to the tRNA pseudouridine synthase TruA family.</text>
</comment>
<gene>
    <name evidence="4 7" type="primary">truA</name>
    <name evidence="7" type="ORF">OF376_00655</name>
</gene>
<comment type="catalytic activity">
    <reaction evidence="4 5">
        <text>uridine(38/39/40) in tRNA = pseudouridine(38/39/40) in tRNA</text>
        <dbReference type="Rhea" id="RHEA:22376"/>
        <dbReference type="Rhea" id="RHEA-COMP:10085"/>
        <dbReference type="Rhea" id="RHEA-COMP:10087"/>
        <dbReference type="ChEBI" id="CHEBI:65314"/>
        <dbReference type="ChEBI" id="CHEBI:65315"/>
        <dbReference type="EC" id="5.4.99.12"/>
    </reaction>
</comment>
<evidence type="ECO:0000256" key="1">
    <source>
        <dbReference type="ARBA" id="ARBA00009375"/>
    </source>
</evidence>
<keyword evidence="8" id="KW-1185">Reference proteome</keyword>